<protein>
    <submittedName>
        <fullName evidence="9">Uncharacterized protein</fullName>
    </submittedName>
</protein>
<evidence type="ECO:0000256" key="7">
    <source>
        <dbReference type="ARBA" id="ARBA00023306"/>
    </source>
</evidence>
<evidence type="ECO:0000313" key="9">
    <source>
        <dbReference type="EMBL" id="EFJ41116.1"/>
    </source>
</evidence>
<evidence type="ECO:0000256" key="3">
    <source>
        <dbReference type="ARBA" id="ARBA00022618"/>
    </source>
</evidence>
<keyword evidence="3" id="KW-0132">Cell division</keyword>
<name>D8UGL0_VOLCA</name>
<reference evidence="9 10" key="1">
    <citation type="journal article" date="2010" name="Science">
        <title>Genomic analysis of organismal complexity in the multicellular green alga Volvox carteri.</title>
        <authorList>
            <person name="Prochnik S.E."/>
            <person name="Umen J."/>
            <person name="Nedelcu A.M."/>
            <person name="Hallmann A."/>
            <person name="Miller S.M."/>
            <person name="Nishii I."/>
            <person name="Ferris P."/>
            <person name="Kuo A."/>
            <person name="Mitros T."/>
            <person name="Fritz-Laylin L.K."/>
            <person name="Hellsten U."/>
            <person name="Chapman J."/>
            <person name="Simakov O."/>
            <person name="Rensing S.A."/>
            <person name="Terry A."/>
            <person name="Pangilinan J."/>
            <person name="Kapitonov V."/>
            <person name="Jurka J."/>
            <person name="Salamov A."/>
            <person name="Shapiro H."/>
            <person name="Schmutz J."/>
            <person name="Grimwood J."/>
            <person name="Lindquist E."/>
            <person name="Lucas S."/>
            <person name="Grigoriev I.V."/>
            <person name="Schmitt R."/>
            <person name="Kirk D."/>
            <person name="Rokhsar D.S."/>
        </authorList>
    </citation>
    <scope>NUCLEOTIDE SEQUENCE [LARGE SCALE GENOMIC DNA]</scope>
    <source>
        <strain evidence="10">f. Nagariensis / Eve</strain>
    </source>
</reference>
<dbReference type="RefSeq" id="XP_002957788.1">
    <property type="nucleotide sequence ID" value="XM_002957742.1"/>
</dbReference>
<feature type="region of interest" description="Disordered" evidence="8">
    <location>
        <begin position="227"/>
        <end position="261"/>
    </location>
</feature>
<evidence type="ECO:0000256" key="1">
    <source>
        <dbReference type="ARBA" id="ARBA00004123"/>
    </source>
</evidence>
<dbReference type="InterPro" id="IPR019440">
    <property type="entry name" value="MAU2"/>
</dbReference>
<evidence type="ECO:0000256" key="6">
    <source>
        <dbReference type="ARBA" id="ARBA00023242"/>
    </source>
</evidence>
<keyword evidence="5" id="KW-0159">Chromosome partition</keyword>
<feature type="compositionally biased region" description="Low complexity" evidence="8">
    <location>
        <begin position="227"/>
        <end position="247"/>
    </location>
</feature>
<evidence type="ECO:0000256" key="5">
    <source>
        <dbReference type="ARBA" id="ARBA00022829"/>
    </source>
</evidence>
<dbReference type="GO" id="GO:0005634">
    <property type="term" value="C:nucleus"/>
    <property type="evidence" value="ECO:0007669"/>
    <property type="project" value="UniProtKB-SubCell"/>
</dbReference>
<dbReference type="InParanoid" id="D8UGL0"/>
<keyword evidence="7" id="KW-0131">Cell cycle</keyword>
<evidence type="ECO:0000256" key="2">
    <source>
        <dbReference type="ARBA" id="ARBA00008585"/>
    </source>
</evidence>
<dbReference type="GO" id="GO:0007064">
    <property type="term" value="P:mitotic sister chromatid cohesion"/>
    <property type="evidence" value="ECO:0007669"/>
    <property type="project" value="InterPro"/>
</dbReference>
<comment type="similarity">
    <text evidence="2">Belongs to the SCC4/mau-2 family.</text>
</comment>
<keyword evidence="4" id="KW-0498">Mitosis</keyword>
<dbReference type="OrthoDB" id="538180at2759"/>
<dbReference type="Proteomes" id="UP000001058">
    <property type="component" value="Unassembled WGS sequence"/>
</dbReference>
<dbReference type="AlphaFoldDB" id="D8UGL0"/>
<comment type="subcellular location">
    <subcellularLocation>
        <location evidence="1">Nucleus</location>
    </subcellularLocation>
</comment>
<dbReference type="GO" id="GO:0007059">
    <property type="term" value="P:chromosome segregation"/>
    <property type="evidence" value="ECO:0007669"/>
    <property type="project" value="UniProtKB-KW"/>
</dbReference>
<proteinExistence type="inferred from homology"/>
<sequence length="722" mass="75391">MADAIPDALALLASGFERDGCPIQAIHCLQALANRQLPSDFEAKARLHLGRLLLEHTYNFKEALCHLLRAAYTAISDLLPKSNRSSSDWPVVCAWMCRLAQRAAAVHARCGRGEEAVLAAREGLAVAEANVLQEQKVIFLLILLQLALGRWDHAAVDSALNSLRTALTDTATAAAAAVGRGTGATGSGGGGGLDPYWHPHVLLHVSLLQVLYLLRLGKVTEVVKAEPQGAPKQQQQSAPATAAAAVAPPDPDGPDMPPPPVLERLEALLQQIKQQQQQQGQGQWQQGQDENLHSVLDGREPAAKGFFRPVPLTEALTDCRTSCLAFPAWSRWCVWCAPLPYVPAAHGRAWWRHTCNELLLAAGIDPLTPSGGGEGGGMDVEEAGLPHQIVDHARTGLQLHALVLQCKIQVELAKAELRAARDDLLCCQQLHERFPSLLRGLLPGAHLVTGQYCVATGELPVAVAHFEFARRNAPSRPAAALAAVLEAEVHLSVRPNTHPQAQQHQAAGAGGDVGSALAALGPFYAAAQEGTTNPTSVSASGKLAGSAMAAAAAAVAGGGGGVGGGPDVGGLGNLEEAACMLASASCLEQQGELAAANQLLSRALKLAFKRLGHTQLTCAILNQLAPIIMSQQPGQPDTHSASEAAKSAVTLSQQAGDLWAEAQGKQLLAAIARVRGEPDRAAAEAASAARRLHRIAAAAAEALSDSGRHGYAAGWGLTAVSE</sequence>
<evidence type="ECO:0000256" key="4">
    <source>
        <dbReference type="ARBA" id="ARBA00022776"/>
    </source>
</evidence>
<dbReference type="EMBL" id="GL378400">
    <property type="protein sequence ID" value="EFJ41116.1"/>
    <property type="molecule type" value="Genomic_DNA"/>
</dbReference>
<evidence type="ECO:0000256" key="8">
    <source>
        <dbReference type="SAM" id="MobiDB-lite"/>
    </source>
</evidence>
<feature type="compositionally biased region" description="Pro residues" evidence="8">
    <location>
        <begin position="248"/>
        <end position="261"/>
    </location>
</feature>
<dbReference type="PANTHER" id="PTHR21394">
    <property type="entry name" value="MAU2 CHROMATID COHESION FACTOR HOMOLOG"/>
    <property type="match status" value="1"/>
</dbReference>
<keyword evidence="6" id="KW-0539">Nucleus</keyword>
<evidence type="ECO:0000313" key="10">
    <source>
        <dbReference type="Proteomes" id="UP000001058"/>
    </source>
</evidence>
<keyword evidence="10" id="KW-1185">Reference proteome</keyword>
<dbReference type="GeneID" id="9622911"/>
<organism evidence="10">
    <name type="scientific">Volvox carteri f. nagariensis</name>
    <dbReference type="NCBI Taxonomy" id="3068"/>
    <lineage>
        <taxon>Eukaryota</taxon>
        <taxon>Viridiplantae</taxon>
        <taxon>Chlorophyta</taxon>
        <taxon>core chlorophytes</taxon>
        <taxon>Chlorophyceae</taxon>
        <taxon>CS clade</taxon>
        <taxon>Chlamydomonadales</taxon>
        <taxon>Volvocaceae</taxon>
        <taxon>Volvox</taxon>
    </lineage>
</organism>
<dbReference type="KEGG" id="vcn:VOLCADRAFT_98912"/>
<gene>
    <name evidence="9" type="ORF">VOLCADRAFT_98912</name>
</gene>
<dbReference type="STRING" id="3068.D8UGL0"/>
<accession>D8UGL0</accession>
<dbReference type="GO" id="GO:0051301">
    <property type="term" value="P:cell division"/>
    <property type="evidence" value="ECO:0007669"/>
    <property type="project" value="UniProtKB-KW"/>
</dbReference>